<keyword evidence="3 12" id="KW-0813">Transport</keyword>
<protein>
    <submittedName>
        <fullName evidence="13">Uncharacterized protein</fullName>
    </submittedName>
</protein>
<name>A0A553NZJ0_TIGCA</name>
<dbReference type="OrthoDB" id="10068240at2759"/>
<evidence type="ECO:0000256" key="5">
    <source>
        <dbReference type="ARBA" id="ARBA00022692"/>
    </source>
</evidence>
<keyword evidence="5 12" id="KW-0812">Transmembrane</keyword>
<dbReference type="Pfam" id="PF00858">
    <property type="entry name" value="ASC"/>
    <property type="match status" value="1"/>
</dbReference>
<keyword evidence="4 12" id="KW-0894">Sodium channel</keyword>
<comment type="similarity">
    <text evidence="2 12">Belongs to the amiloride-sensitive sodium channel (TC 1.A.6) family.</text>
</comment>
<evidence type="ECO:0000313" key="14">
    <source>
        <dbReference type="Proteomes" id="UP000318571"/>
    </source>
</evidence>
<dbReference type="Gene3D" id="1.10.287.770">
    <property type="entry name" value="YojJ-like"/>
    <property type="match status" value="1"/>
</dbReference>
<evidence type="ECO:0000256" key="3">
    <source>
        <dbReference type="ARBA" id="ARBA00022448"/>
    </source>
</evidence>
<evidence type="ECO:0000313" key="13">
    <source>
        <dbReference type="EMBL" id="TRY70856.1"/>
    </source>
</evidence>
<dbReference type="AlphaFoldDB" id="A0A553NZJ0"/>
<evidence type="ECO:0000256" key="4">
    <source>
        <dbReference type="ARBA" id="ARBA00022461"/>
    </source>
</evidence>
<keyword evidence="11 12" id="KW-0407">Ion channel</keyword>
<comment type="caution">
    <text evidence="13">The sequence shown here is derived from an EMBL/GenBank/DDBJ whole genome shotgun (WGS) entry which is preliminary data.</text>
</comment>
<keyword evidence="10 12" id="KW-0739">Sodium transport</keyword>
<keyword evidence="8 12" id="KW-0406">Ion transport</keyword>
<evidence type="ECO:0000256" key="8">
    <source>
        <dbReference type="ARBA" id="ARBA00023065"/>
    </source>
</evidence>
<gene>
    <name evidence="13" type="ORF">TCAL_11887</name>
</gene>
<evidence type="ECO:0000256" key="11">
    <source>
        <dbReference type="ARBA" id="ARBA00023303"/>
    </source>
</evidence>
<evidence type="ECO:0000256" key="1">
    <source>
        <dbReference type="ARBA" id="ARBA00004141"/>
    </source>
</evidence>
<reference evidence="13 14" key="1">
    <citation type="journal article" date="2018" name="Nat. Ecol. Evol.">
        <title>Genomic signatures of mitonuclear coevolution across populations of Tigriopus californicus.</title>
        <authorList>
            <person name="Barreto F.S."/>
            <person name="Watson E.T."/>
            <person name="Lima T.G."/>
            <person name="Willett C.S."/>
            <person name="Edmands S."/>
            <person name="Li W."/>
            <person name="Burton R.S."/>
        </authorList>
    </citation>
    <scope>NUCLEOTIDE SEQUENCE [LARGE SCALE GENOMIC DNA]</scope>
    <source>
        <strain evidence="13 14">San Diego</strain>
    </source>
</reference>
<sequence>MVVLHNQGQLRPSYDEHYLSQPSANLRLADGQLAVVTIELTENENLNVQKSPCESDPNYDLGLCLESYLSKNASCKLPWSPRRSLIPERDCATADDFSRLMFIQDQYRDWTSHKTYERTKCLKPCKYQSFKAEVSYQTLPPFNLPSQVGVFISYKQSAIIKKKQYLIYNVNSLIAEIGGSMGVFIGASFITIYDLALDGIGILSKLFRCSEKAK</sequence>
<dbReference type="Proteomes" id="UP000318571">
    <property type="component" value="Chromosome 9"/>
</dbReference>
<dbReference type="PANTHER" id="PTHR11690:SF300">
    <property type="entry name" value="PICKPOCKET PROTEIN 19"/>
    <property type="match status" value="1"/>
</dbReference>
<organism evidence="13 14">
    <name type="scientific">Tigriopus californicus</name>
    <name type="common">Marine copepod</name>
    <dbReference type="NCBI Taxonomy" id="6832"/>
    <lineage>
        <taxon>Eukaryota</taxon>
        <taxon>Metazoa</taxon>
        <taxon>Ecdysozoa</taxon>
        <taxon>Arthropoda</taxon>
        <taxon>Crustacea</taxon>
        <taxon>Multicrustacea</taxon>
        <taxon>Hexanauplia</taxon>
        <taxon>Copepoda</taxon>
        <taxon>Harpacticoida</taxon>
        <taxon>Harpacticidae</taxon>
        <taxon>Tigriopus</taxon>
    </lineage>
</organism>
<keyword evidence="9" id="KW-0472">Membrane</keyword>
<evidence type="ECO:0000256" key="12">
    <source>
        <dbReference type="RuleBase" id="RU000679"/>
    </source>
</evidence>
<evidence type="ECO:0000256" key="6">
    <source>
        <dbReference type="ARBA" id="ARBA00022989"/>
    </source>
</evidence>
<dbReference type="EMBL" id="VCGU01000009">
    <property type="protein sequence ID" value="TRY70856.1"/>
    <property type="molecule type" value="Genomic_DNA"/>
</dbReference>
<keyword evidence="7" id="KW-0915">Sodium</keyword>
<evidence type="ECO:0000256" key="10">
    <source>
        <dbReference type="ARBA" id="ARBA00023201"/>
    </source>
</evidence>
<dbReference type="GO" id="GO:0015280">
    <property type="term" value="F:ligand-gated sodium channel activity"/>
    <property type="evidence" value="ECO:0007669"/>
    <property type="project" value="TreeGrafter"/>
</dbReference>
<accession>A0A553NZJ0</accession>
<keyword evidence="14" id="KW-1185">Reference proteome</keyword>
<keyword evidence="6" id="KW-1133">Transmembrane helix</keyword>
<dbReference type="PANTHER" id="PTHR11690">
    <property type="entry name" value="AMILORIDE-SENSITIVE SODIUM CHANNEL-RELATED"/>
    <property type="match status" value="1"/>
</dbReference>
<evidence type="ECO:0000256" key="9">
    <source>
        <dbReference type="ARBA" id="ARBA00023136"/>
    </source>
</evidence>
<dbReference type="GO" id="GO:0005886">
    <property type="term" value="C:plasma membrane"/>
    <property type="evidence" value="ECO:0007669"/>
    <property type="project" value="TreeGrafter"/>
</dbReference>
<evidence type="ECO:0000256" key="2">
    <source>
        <dbReference type="ARBA" id="ARBA00007193"/>
    </source>
</evidence>
<proteinExistence type="inferred from homology"/>
<comment type="subcellular location">
    <subcellularLocation>
        <location evidence="1">Membrane</location>
        <topology evidence="1">Multi-pass membrane protein</topology>
    </subcellularLocation>
</comment>
<dbReference type="InterPro" id="IPR001873">
    <property type="entry name" value="ENaC"/>
</dbReference>
<evidence type="ECO:0000256" key="7">
    <source>
        <dbReference type="ARBA" id="ARBA00023053"/>
    </source>
</evidence>